<dbReference type="EMBL" id="JH668535">
    <property type="protein sequence ID" value="KAG6457157.1"/>
    <property type="molecule type" value="Genomic_DNA"/>
</dbReference>
<reference evidence="1" key="1">
    <citation type="journal article" date="2016" name="Insect Biochem. Mol. Biol.">
        <title>Multifaceted biological insights from a draft genome sequence of the tobacco hornworm moth, Manduca sexta.</title>
        <authorList>
            <person name="Kanost M.R."/>
            <person name="Arrese E.L."/>
            <person name="Cao X."/>
            <person name="Chen Y.R."/>
            <person name="Chellapilla S."/>
            <person name="Goldsmith M.R."/>
            <person name="Grosse-Wilde E."/>
            <person name="Heckel D.G."/>
            <person name="Herndon N."/>
            <person name="Jiang H."/>
            <person name="Papanicolaou A."/>
            <person name="Qu J."/>
            <person name="Soulages J.L."/>
            <person name="Vogel H."/>
            <person name="Walters J."/>
            <person name="Waterhouse R.M."/>
            <person name="Ahn S.J."/>
            <person name="Almeida F.C."/>
            <person name="An C."/>
            <person name="Aqrawi P."/>
            <person name="Bretschneider A."/>
            <person name="Bryant W.B."/>
            <person name="Bucks S."/>
            <person name="Chao H."/>
            <person name="Chevignon G."/>
            <person name="Christen J.M."/>
            <person name="Clarke D.F."/>
            <person name="Dittmer N.T."/>
            <person name="Ferguson L.C.F."/>
            <person name="Garavelou S."/>
            <person name="Gordon K.H.J."/>
            <person name="Gunaratna R.T."/>
            <person name="Han Y."/>
            <person name="Hauser F."/>
            <person name="He Y."/>
            <person name="Heidel-Fischer H."/>
            <person name="Hirsh A."/>
            <person name="Hu Y."/>
            <person name="Jiang H."/>
            <person name="Kalra D."/>
            <person name="Klinner C."/>
            <person name="Konig C."/>
            <person name="Kovar C."/>
            <person name="Kroll A.R."/>
            <person name="Kuwar S.S."/>
            <person name="Lee S.L."/>
            <person name="Lehman R."/>
            <person name="Li K."/>
            <person name="Li Z."/>
            <person name="Liang H."/>
            <person name="Lovelace S."/>
            <person name="Lu Z."/>
            <person name="Mansfield J.H."/>
            <person name="McCulloch K.J."/>
            <person name="Mathew T."/>
            <person name="Morton B."/>
            <person name="Muzny D.M."/>
            <person name="Neunemann D."/>
            <person name="Ongeri F."/>
            <person name="Pauchet Y."/>
            <person name="Pu L.L."/>
            <person name="Pyrousis I."/>
            <person name="Rao X.J."/>
            <person name="Redding A."/>
            <person name="Roesel C."/>
            <person name="Sanchez-Gracia A."/>
            <person name="Schaack S."/>
            <person name="Shukla A."/>
            <person name="Tetreau G."/>
            <person name="Wang Y."/>
            <person name="Xiong G.H."/>
            <person name="Traut W."/>
            <person name="Walsh T.K."/>
            <person name="Worley K.C."/>
            <person name="Wu D."/>
            <person name="Wu W."/>
            <person name="Wu Y.Q."/>
            <person name="Zhang X."/>
            <person name="Zou Z."/>
            <person name="Zucker H."/>
            <person name="Briscoe A.D."/>
            <person name="Burmester T."/>
            <person name="Clem R.J."/>
            <person name="Feyereisen R."/>
            <person name="Grimmelikhuijzen C.J.P."/>
            <person name="Hamodrakas S.J."/>
            <person name="Hansson B.S."/>
            <person name="Huguet E."/>
            <person name="Jermiin L.S."/>
            <person name="Lan Q."/>
            <person name="Lehman H.K."/>
            <person name="Lorenzen M."/>
            <person name="Merzendorfer H."/>
            <person name="Michalopoulos I."/>
            <person name="Morton D.B."/>
            <person name="Muthukrishnan S."/>
            <person name="Oakeshott J.G."/>
            <person name="Palmer W."/>
            <person name="Park Y."/>
            <person name="Passarelli A.L."/>
            <person name="Rozas J."/>
            <person name="Schwartz L.M."/>
            <person name="Smith W."/>
            <person name="Southgate A."/>
            <person name="Vilcinskas A."/>
            <person name="Vogt R."/>
            <person name="Wang P."/>
            <person name="Werren J."/>
            <person name="Yu X.Q."/>
            <person name="Zhou J.J."/>
            <person name="Brown S.J."/>
            <person name="Scherer S.E."/>
            <person name="Richards S."/>
            <person name="Blissard G.W."/>
        </authorList>
    </citation>
    <scope>NUCLEOTIDE SEQUENCE</scope>
</reference>
<sequence length="124" mass="14353">MQPQLWCKALKSPAISKGSDYSQETSYIYPPAACCFQGFLRIQYIQHYLNIQHTLFGNLVFERFCTYPQHQQICEMKNLTPPTRPHQTLSQLFSYVSLSPPPHLGPIPSSSCKYVSRYKYVIVM</sequence>
<organism evidence="1 2">
    <name type="scientific">Manduca sexta</name>
    <name type="common">Tobacco hawkmoth</name>
    <name type="synonym">Tobacco hornworm</name>
    <dbReference type="NCBI Taxonomy" id="7130"/>
    <lineage>
        <taxon>Eukaryota</taxon>
        <taxon>Metazoa</taxon>
        <taxon>Ecdysozoa</taxon>
        <taxon>Arthropoda</taxon>
        <taxon>Hexapoda</taxon>
        <taxon>Insecta</taxon>
        <taxon>Pterygota</taxon>
        <taxon>Neoptera</taxon>
        <taxon>Endopterygota</taxon>
        <taxon>Lepidoptera</taxon>
        <taxon>Glossata</taxon>
        <taxon>Ditrysia</taxon>
        <taxon>Bombycoidea</taxon>
        <taxon>Sphingidae</taxon>
        <taxon>Sphinginae</taxon>
        <taxon>Sphingini</taxon>
        <taxon>Manduca</taxon>
    </lineage>
</organism>
<protein>
    <submittedName>
        <fullName evidence="1">Uncharacterized protein</fullName>
    </submittedName>
</protein>
<proteinExistence type="predicted"/>
<gene>
    <name evidence="1" type="ORF">O3G_MSEX010139</name>
</gene>
<dbReference type="Proteomes" id="UP000791440">
    <property type="component" value="Unassembled WGS sequence"/>
</dbReference>
<evidence type="ECO:0000313" key="2">
    <source>
        <dbReference type="Proteomes" id="UP000791440"/>
    </source>
</evidence>
<accession>A0A921ZG44</accession>
<comment type="caution">
    <text evidence="1">The sequence shown here is derived from an EMBL/GenBank/DDBJ whole genome shotgun (WGS) entry which is preliminary data.</text>
</comment>
<dbReference type="AlphaFoldDB" id="A0A921ZG44"/>
<dbReference type="EMBL" id="JH668535">
    <property type="protein sequence ID" value="KAG6457158.1"/>
    <property type="molecule type" value="Genomic_DNA"/>
</dbReference>
<dbReference type="EMBL" id="JH668535">
    <property type="protein sequence ID" value="KAG6457160.1"/>
    <property type="molecule type" value="Genomic_DNA"/>
</dbReference>
<dbReference type="EMBL" id="JH668535">
    <property type="protein sequence ID" value="KAG6457156.1"/>
    <property type="molecule type" value="Genomic_DNA"/>
</dbReference>
<reference evidence="1" key="2">
    <citation type="submission" date="2020-12" db="EMBL/GenBank/DDBJ databases">
        <authorList>
            <person name="Kanost M."/>
        </authorList>
    </citation>
    <scope>NUCLEOTIDE SEQUENCE</scope>
</reference>
<dbReference type="EMBL" id="JH668535">
    <property type="protein sequence ID" value="KAG6457159.1"/>
    <property type="molecule type" value="Genomic_DNA"/>
</dbReference>
<evidence type="ECO:0000313" key="1">
    <source>
        <dbReference type="EMBL" id="KAG6457156.1"/>
    </source>
</evidence>
<name>A0A921ZG44_MANSE</name>
<keyword evidence="2" id="KW-1185">Reference proteome</keyword>
<dbReference type="EMBL" id="JH668535">
    <property type="protein sequence ID" value="KAG6457161.1"/>
    <property type="molecule type" value="Genomic_DNA"/>
</dbReference>